<dbReference type="PANTHER" id="PTHR20836:SF0">
    <property type="entry name" value="4-HYDROXY-TETRAHYDRODIPICOLINATE REDUCTASE 1, CHLOROPLASTIC-RELATED"/>
    <property type="match status" value="1"/>
</dbReference>
<dbReference type="Gene3D" id="3.30.360.10">
    <property type="entry name" value="Dihydrodipicolinate Reductase, domain 2"/>
    <property type="match status" value="1"/>
</dbReference>
<dbReference type="GO" id="GO:0019877">
    <property type="term" value="P:diaminopimelate biosynthetic process"/>
    <property type="evidence" value="ECO:0007669"/>
    <property type="project" value="UniProtKB-UniRule"/>
</dbReference>
<dbReference type="Gene3D" id="3.40.50.720">
    <property type="entry name" value="NAD(P)-binding Rossmann-like Domain"/>
    <property type="match status" value="1"/>
</dbReference>
<dbReference type="SUPFAM" id="SSF51735">
    <property type="entry name" value="NAD(P)-binding Rossmann-fold domains"/>
    <property type="match status" value="1"/>
</dbReference>
<comment type="function">
    <text evidence="13">Catalyzes the conversion of 4-hydroxy-tetrahydrodipicolinate (HTPA) to tetrahydrodipicolinate.</text>
</comment>
<dbReference type="InterPro" id="IPR000846">
    <property type="entry name" value="DapB_N"/>
</dbReference>
<keyword evidence="8 13" id="KW-0457">Lysine biosynthesis</keyword>
<evidence type="ECO:0000256" key="8">
    <source>
        <dbReference type="ARBA" id="ARBA00023154"/>
    </source>
</evidence>
<evidence type="ECO:0000256" key="1">
    <source>
        <dbReference type="ARBA" id="ARBA00006642"/>
    </source>
</evidence>
<dbReference type="InterPro" id="IPR022663">
    <property type="entry name" value="DapB_C"/>
</dbReference>
<feature type="active site" description="Proton donor" evidence="13">
    <location>
        <position position="131"/>
    </location>
</feature>
<evidence type="ECO:0000256" key="11">
    <source>
        <dbReference type="ARBA" id="ARBA00049080"/>
    </source>
</evidence>
<dbReference type="UniPathway" id="UPA00034">
    <property type="reaction ID" value="UER00018"/>
</dbReference>
<evidence type="ECO:0000313" key="17">
    <source>
        <dbReference type="Proteomes" id="UP000563524"/>
    </source>
</evidence>
<dbReference type="InterPro" id="IPR036291">
    <property type="entry name" value="NAD(P)-bd_dom_sf"/>
</dbReference>
<keyword evidence="2 13" id="KW-0963">Cytoplasm</keyword>
<comment type="subunit">
    <text evidence="13">Homotetramer.</text>
</comment>
<comment type="catalytic activity">
    <reaction evidence="11 13">
        <text>(S)-2,3,4,5-tetrahydrodipicolinate + NADP(+) + H2O = (2S,4S)-4-hydroxy-2,3,4,5-tetrahydrodipicolinate + NADPH + H(+)</text>
        <dbReference type="Rhea" id="RHEA:35331"/>
        <dbReference type="ChEBI" id="CHEBI:15377"/>
        <dbReference type="ChEBI" id="CHEBI:15378"/>
        <dbReference type="ChEBI" id="CHEBI:16845"/>
        <dbReference type="ChEBI" id="CHEBI:57783"/>
        <dbReference type="ChEBI" id="CHEBI:58349"/>
        <dbReference type="ChEBI" id="CHEBI:67139"/>
        <dbReference type="EC" id="1.17.1.8"/>
    </reaction>
</comment>
<evidence type="ECO:0000256" key="9">
    <source>
        <dbReference type="ARBA" id="ARBA00037922"/>
    </source>
</evidence>
<dbReference type="SUPFAM" id="SSF55347">
    <property type="entry name" value="Glyceraldehyde-3-phosphate dehydrogenase-like, C-terminal domain"/>
    <property type="match status" value="1"/>
</dbReference>
<dbReference type="HAMAP" id="MF_00102">
    <property type="entry name" value="DapB"/>
    <property type="match status" value="1"/>
</dbReference>
<evidence type="ECO:0000259" key="14">
    <source>
        <dbReference type="Pfam" id="PF01113"/>
    </source>
</evidence>
<keyword evidence="5 13" id="KW-0220">Diaminopimelate biosynthesis</keyword>
<feature type="binding site" evidence="13">
    <location>
        <begin position="137"/>
        <end position="138"/>
    </location>
    <ligand>
        <name>(S)-2,3,4,5-tetrahydrodipicolinate</name>
        <dbReference type="ChEBI" id="CHEBI:16845"/>
    </ligand>
</feature>
<evidence type="ECO:0000313" key="16">
    <source>
        <dbReference type="EMBL" id="MBB4658141.1"/>
    </source>
</evidence>
<dbReference type="GO" id="GO:0016726">
    <property type="term" value="F:oxidoreductase activity, acting on CH or CH2 groups, NAD or NADP as acceptor"/>
    <property type="evidence" value="ECO:0007669"/>
    <property type="project" value="UniProtKB-UniRule"/>
</dbReference>
<dbReference type="PROSITE" id="PS01298">
    <property type="entry name" value="DAPB"/>
    <property type="match status" value="1"/>
</dbReference>
<evidence type="ECO:0000256" key="5">
    <source>
        <dbReference type="ARBA" id="ARBA00022915"/>
    </source>
</evidence>
<dbReference type="GO" id="GO:0050661">
    <property type="term" value="F:NADP binding"/>
    <property type="evidence" value="ECO:0007669"/>
    <property type="project" value="UniProtKB-UniRule"/>
</dbReference>
<comment type="caution">
    <text evidence="16">The sequence shown here is derived from an EMBL/GenBank/DDBJ whole genome shotgun (WGS) entry which is preliminary data.</text>
</comment>
<feature type="binding site" evidence="13">
    <location>
        <position position="128"/>
    </location>
    <ligand>
        <name>(S)-2,3,4,5-tetrahydrodipicolinate</name>
        <dbReference type="ChEBI" id="CHEBI:16845"/>
    </ligand>
</feature>
<dbReference type="InterPro" id="IPR022664">
    <property type="entry name" value="DapB_N_CS"/>
</dbReference>
<evidence type="ECO:0000256" key="13">
    <source>
        <dbReference type="HAMAP-Rule" id="MF_00102"/>
    </source>
</evidence>
<keyword evidence="6 13" id="KW-0560">Oxidoreductase</keyword>
<comment type="caution">
    <text evidence="13">Lacks conserved residue(s) required for the propagation of feature annotation.</text>
</comment>
<keyword evidence="4 13" id="KW-0521">NADP</keyword>
<evidence type="ECO:0000259" key="15">
    <source>
        <dbReference type="Pfam" id="PF05173"/>
    </source>
</evidence>
<dbReference type="Pfam" id="PF01113">
    <property type="entry name" value="DapB_N"/>
    <property type="match status" value="1"/>
</dbReference>
<keyword evidence="3 13" id="KW-0028">Amino-acid biosynthesis</keyword>
<dbReference type="Pfam" id="PF05173">
    <property type="entry name" value="DapB_C"/>
    <property type="match status" value="1"/>
</dbReference>
<dbReference type="EMBL" id="JACHOB010000001">
    <property type="protein sequence ID" value="MBB4658141.1"/>
    <property type="molecule type" value="Genomic_DNA"/>
</dbReference>
<feature type="domain" description="Dihydrodipicolinate reductase C-terminal" evidence="15">
    <location>
        <begin position="100"/>
        <end position="236"/>
    </location>
</feature>
<feature type="active site" description="Proton donor/acceptor" evidence="13">
    <location>
        <position position="127"/>
    </location>
</feature>
<keyword evidence="7 13" id="KW-0520">NAD</keyword>
<comment type="pathway">
    <text evidence="9 13">Amino-acid biosynthesis; L-lysine biosynthesis via DAP pathway; (S)-tetrahydrodipicolinate from L-aspartate: step 4/4.</text>
</comment>
<comment type="caution">
    <text evidence="13">Was originally thought to be a dihydrodipicolinate reductase (DHDPR), catalyzing the conversion of dihydrodipicolinate to tetrahydrodipicolinate. However, it was shown in E.coli that the substrate of the enzymatic reaction is not dihydrodipicolinate (DHDP) but in fact (2S,4S)-4-hydroxy-2,3,4,5-tetrahydrodipicolinic acid (HTPA), the product released by the DapA-catalyzed reaction.</text>
</comment>
<gene>
    <name evidence="13" type="primary">dapB</name>
    <name evidence="16" type="ORF">GGQ59_000641</name>
</gene>
<dbReference type="GO" id="GO:0051287">
    <property type="term" value="F:NAD binding"/>
    <property type="evidence" value="ECO:0007669"/>
    <property type="project" value="UniProtKB-UniRule"/>
</dbReference>
<name>A0A840I1I1_9PROT</name>
<evidence type="ECO:0000256" key="6">
    <source>
        <dbReference type="ARBA" id="ARBA00023002"/>
    </source>
</evidence>
<comment type="subcellular location">
    <subcellularLocation>
        <location evidence="13">Cytoplasm</location>
    </subcellularLocation>
</comment>
<accession>A0A840I1I1</accession>
<organism evidence="16 17">
    <name type="scientific">Parvularcula dongshanensis</name>
    <dbReference type="NCBI Taxonomy" id="1173995"/>
    <lineage>
        <taxon>Bacteria</taxon>
        <taxon>Pseudomonadati</taxon>
        <taxon>Pseudomonadota</taxon>
        <taxon>Alphaproteobacteria</taxon>
        <taxon>Parvularculales</taxon>
        <taxon>Parvularculaceae</taxon>
        <taxon>Parvularcula</taxon>
    </lineage>
</organism>
<proteinExistence type="inferred from homology"/>
<dbReference type="AlphaFoldDB" id="A0A840I1I1"/>
<feature type="domain" description="Dihydrodipicolinate reductase N-terminal" evidence="14">
    <location>
        <begin position="36"/>
        <end position="97"/>
    </location>
</feature>
<feature type="binding site" evidence="13">
    <location>
        <begin position="7"/>
        <end position="12"/>
    </location>
    <ligand>
        <name>NAD(+)</name>
        <dbReference type="ChEBI" id="CHEBI:57540"/>
    </ligand>
</feature>
<dbReference type="PIRSF" id="PIRSF000161">
    <property type="entry name" value="DHPR"/>
    <property type="match status" value="1"/>
</dbReference>
<dbReference type="GO" id="GO:0005829">
    <property type="term" value="C:cytosol"/>
    <property type="evidence" value="ECO:0007669"/>
    <property type="project" value="TreeGrafter"/>
</dbReference>
<evidence type="ECO:0000256" key="2">
    <source>
        <dbReference type="ARBA" id="ARBA00022490"/>
    </source>
</evidence>
<evidence type="ECO:0000256" key="4">
    <source>
        <dbReference type="ARBA" id="ARBA00022857"/>
    </source>
</evidence>
<dbReference type="PANTHER" id="PTHR20836">
    <property type="entry name" value="DIHYDRODIPICOLINATE REDUCTASE"/>
    <property type="match status" value="1"/>
</dbReference>
<feature type="binding site" evidence="13">
    <location>
        <begin position="70"/>
        <end position="72"/>
    </location>
    <ligand>
        <name>NAD(+)</name>
        <dbReference type="ChEBI" id="CHEBI:57540"/>
    </ligand>
</feature>
<evidence type="ECO:0000256" key="10">
    <source>
        <dbReference type="ARBA" id="ARBA00038983"/>
    </source>
</evidence>
<evidence type="ECO:0000256" key="3">
    <source>
        <dbReference type="ARBA" id="ARBA00022605"/>
    </source>
</evidence>
<comment type="catalytic activity">
    <reaction evidence="12 13">
        <text>(S)-2,3,4,5-tetrahydrodipicolinate + NAD(+) + H2O = (2S,4S)-4-hydroxy-2,3,4,5-tetrahydrodipicolinate + NADH + H(+)</text>
        <dbReference type="Rhea" id="RHEA:35323"/>
        <dbReference type="ChEBI" id="CHEBI:15377"/>
        <dbReference type="ChEBI" id="CHEBI:15378"/>
        <dbReference type="ChEBI" id="CHEBI:16845"/>
        <dbReference type="ChEBI" id="CHEBI:57540"/>
        <dbReference type="ChEBI" id="CHEBI:57945"/>
        <dbReference type="ChEBI" id="CHEBI:67139"/>
        <dbReference type="EC" id="1.17.1.8"/>
    </reaction>
</comment>
<reference evidence="16 17" key="1">
    <citation type="submission" date="2020-08" db="EMBL/GenBank/DDBJ databases">
        <title>Genomic Encyclopedia of Type Strains, Phase IV (KMG-IV): sequencing the most valuable type-strain genomes for metagenomic binning, comparative biology and taxonomic classification.</title>
        <authorList>
            <person name="Goeker M."/>
        </authorList>
    </citation>
    <scope>NUCLEOTIDE SEQUENCE [LARGE SCALE GENOMIC DNA]</scope>
    <source>
        <strain evidence="16 17">DSM 102850</strain>
    </source>
</reference>
<dbReference type="GO" id="GO:0008839">
    <property type="term" value="F:4-hydroxy-tetrahydrodipicolinate reductase"/>
    <property type="evidence" value="ECO:0007669"/>
    <property type="project" value="UniProtKB-UniRule"/>
</dbReference>
<dbReference type="NCBIfam" id="TIGR00036">
    <property type="entry name" value="dapB"/>
    <property type="match status" value="1"/>
</dbReference>
<evidence type="ECO:0000256" key="12">
    <source>
        <dbReference type="ARBA" id="ARBA00049396"/>
    </source>
</evidence>
<dbReference type="InterPro" id="IPR023940">
    <property type="entry name" value="DHDPR_bac"/>
</dbReference>
<sequence length="238" mass="24503">MKVAVLGQGGRTGGAVARLCDAAEGFDRLGWSDRNAAPQGTEVVIDFSAPAALASQIGDLAERGVPVVTGTTGLDEAQQARLAAAATRIPIVQSGNFSTGVVILAALVAQASRLLGDDFDIEITETHHKRKKDAPSGTALLLGEAAAAGRGASLADAATFARQGNDAVRKAGEIGFATRRGGGVPGDHDVAFLAEEEVVTLSHRALNREVFARGALRAAVWVRTRPPGLYAMTDVLGL</sequence>
<comment type="similarity">
    <text evidence="1 13">Belongs to the DapB family.</text>
</comment>
<evidence type="ECO:0000256" key="7">
    <source>
        <dbReference type="ARBA" id="ARBA00023027"/>
    </source>
</evidence>
<protein>
    <recommendedName>
        <fullName evidence="10 13">4-hydroxy-tetrahydrodipicolinate reductase</fullName>
        <shortName evidence="13">HTPA reductase</shortName>
        <ecNumber evidence="10 13">1.17.1.8</ecNumber>
    </recommendedName>
</protein>
<keyword evidence="17" id="KW-1185">Reference proteome</keyword>
<dbReference type="GO" id="GO:0009089">
    <property type="term" value="P:lysine biosynthetic process via diaminopimelate"/>
    <property type="evidence" value="ECO:0007669"/>
    <property type="project" value="UniProtKB-UniRule"/>
</dbReference>
<dbReference type="Proteomes" id="UP000563524">
    <property type="component" value="Unassembled WGS sequence"/>
</dbReference>
<dbReference type="EC" id="1.17.1.8" evidence="10 13"/>
<feature type="binding site" evidence="13">
    <location>
        <begin position="94"/>
        <end position="97"/>
    </location>
    <ligand>
        <name>NAD(+)</name>
        <dbReference type="ChEBI" id="CHEBI:57540"/>
    </ligand>
</feature>